<dbReference type="AlphaFoldDB" id="A0A834XQB0"/>
<accession>A0A834XQB0</accession>
<gene>
    <name evidence="1" type="ORF">HCN44_000443</name>
</gene>
<proteinExistence type="predicted"/>
<sequence length="195" mass="22238">MNNLKKKSSSQKVVEQQILKLLCSETPEKEEWLLVIDSLFNERNDSSNYELVEQSNDCSGLYDIPDFTTTYMSGYIAFKASRWTKCKECISSLKTENFQVQLEQKMINVLLKGYLTHPSKSPEKLITILETTILKTLKVTNLNADILFEISYALQDYTLLLVGCMNHAESLSFLSTADESSICNQCKLDQAMSFQ</sequence>
<organism evidence="1 2">
    <name type="scientific">Aphidius gifuensis</name>
    <name type="common">Parasitoid wasp</name>
    <dbReference type="NCBI Taxonomy" id="684658"/>
    <lineage>
        <taxon>Eukaryota</taxon>
        <taxon>Metazoa</taxon>
        <taxon>Ecdysozoa</taxon>
        <taxon>Arthropoda</taxon>
        <taxon>Hexapoda</taxon>
        <taxon>Insecta</taxon>
        <taxon>Pterygota</taxon>
        <taxon>Neoptera</taxon>
        <taxon>Endopterygota</taxon>
        <taxon>Hymenoptera</taxon>
        <taxon>Apocrita</taxon>
        <taxon>Ichneumonoidea</taxon>
        <taxon>Braconidae</taxon>
        <taxon>Aphidiinae</taxon>
        <taxon>Aphidius</taxon>
    </lineage>
</organism>
<evidence type="ECO:0000313" key="1">
    <source>
        <dbReference type="EMBL" id="KAF7990638.1"/>
    </source>
</evidence>
<name>A0A834XQB0_APHGI</name>
<keyword evidence="2" id="KW-1185">Reference proteome</keyword>
<dbReference type="Proteomes" id="UP000639338">
    <property type="component" value="Unassembled WGS sequence"/>
</dbReference>
<protein>
    <submittedName>
        <fullName evidence="1">Uncharacterized protein</fullName>
    </submittedName>
</protein>
<evidence type="ECO:0000313" key="2">
    <source>
        <dbReference type="Proteomes" id="UP000639338"/>
    </source>
</evidence>
<reference evidence="1 2" key="1">
    <citation type="submission" date="2020-08" db="EMBL/GenBank/DDBJ databases">
        <title>Aphidius gifuensis genome sequencing and assembly.</title>
        <authorList>
            <person name="Du Z."/>
        </authorList>
    </citation>
    <scope>NUCLEOTIDE SEQUENCE [LARGE SCALE GENOMIC DNA]</scope>
    <source>
        <strain evidence="1">YNYX2018</strain>
        <tissue evidence="1">Adults</tissue>
    </source>
</reference>
<comment type="caution">
    <text evidence="1">The sequence shown here is derived from an EMBL/GenBank/DDBJ whole genome shotgun (WGS) entry which is preliminary data.</text>
</comment>
<dbReference type="EMBL" id="JACMRX010000004">
    <property type="protein sequence ID" value="KAF7990638.1"/>
    <property type="molecule type" value="Genomic_DNA"/>
</dbReference>